<gene>
    <name evidence="2" type="ORF">C0Z10_10300</name>
</gene>
<dbReference type="AlphaFoldDB" id="A0A3Q9ULD9"/>
<name>A0A3Q9ULD9_9ACTN</name>
<dbReference type="KEGG" id="aji:C0Z10_10300"/>
<protein>
    <submittedName>
        <fullName evidence="2">Uncharacterized protein</fullName>
    </submittedName>
</protein>
<dbReference type="Proteomes" id="UP000285875">
    <property type="component" value="Chromosome"/>
</dbReference>
<dbReference type="EMBL" id="CP025570">
    <property type="protein sequence ID" value="AZZ40072.1"/>
    <property type="molecule type" value="Genomic_DNA"/>
</dbReference>
<evidence type="ECO:0000256" key="1">
    <source>
        <dbReference type="SAM" id="MobiDB-lite"/>
    </source>
</evidence>
<feature type="region of interest" description="Disordered" evidence="1">
    <location>
        <begin position="70"/>
        <end position="97"/>
    </location>
</feature>
<accession>A0A3Q9ULD9</accession>
<evidence type="ECO:0000313" key="2">
    <source>
        <dbReference type="EMBL" id="AZZ40072.1"/>
    </source>
</evidence>
<organism evidence="2 3">
    <name type="scientific">Acidipropionibacterium jensenii</name>
    <dbReference type="NCBI Taxonomy" id="1749"/>
    <lineage>
        <taxon>Bacteria</taxon>
        <taxon>Bacillati</taxon>
        <taxon>Actinomycetota</taxon>
        <taxon>Actinomycetes</taxon>
        <taxon>Propionibacteriales</taxon>
        <taxon>Propionibacteriaceae</taxon>
        <taxon>Acidipropionibacterium</taxon>
    </lineage>
</organism>
<feature type="compositionally biased region" description="Low complexity" evidence="1">
    <location>
        <begin position="70"/>
        <end position="81"/>
    </location>
</feature>
<dbReference type="RefSeq" id="WP_097799311.1">
    <property type="nucleotide sequence ID" value="NZ_CP025570.1"/>
</dbReference>
<reference evidence="3" key="1">
    <citation type="submission" date="2017-12" db="EMBL/GenBank/DDBJ databases">
        <title>Whole genome sequencing of Acidipropionibacterium jensenii strains JS279 and JS280.</title>
        <authorList>
            <person name="Deptula P."/>
            <person name="Laine P."/>
            <person name="Smolander O.-P."/>
            <person name="Paulin L."/>
            <person name="Auvinen P."/>
            <person name="Varmanen P."/>
        </authorList>
    </citation>
    <scope>NUCLEOTIDE SEQUENCE [LARGE SCALE GENOMIC DNA]</scope>
    <source>
        <strain evidence="3">JS280</strain>
    </source>
</reference>
<proteinExistence type="predicted"/>
<sequence length="97" mass="9518">MAEIRTHKSSSNPIAQALAAAMGDPIRPLTPGARPVGADDDDRPEAAGPASLTMAAGWQGFTVGTVSAGEAAGKAGSAEGAEAADDAADGEVDEQDV</sequence>
<evidence type="ECO:0000313" key="3">
    <source>
        <dbReference type="Proteomes" id="UP000285875"/>
    </source>
</evidence>
<feature type="region of interest" description="Disordered" evidence="1">
    <location>
        <begin position="1"/>
        <end position="51"/>
    </location>
</feature>
<feature type="compositionally biased region" description="Acidic residues" evidence="1">
    <location>
        <begin position="82"/>
        <end position="97"/>
    </location>
</feature>